<sequence>MRARKKYDIHIYKLSNGVHEYQFEIGKEFFEMFDGDLVENGQLNAVVSLNKSDSMIQVDFNIEGSLELECDRSLEKFDFPIHIDQNMIYKYGEEDKELSEDVFVIEKNTQTLNVAGIMYEFIGLEIPMKKLHPKFQEEEDEDDESEGSMIYTSESEEDIEQKEEDIDPRWAALKNLKNKN</sequence>
<proteinExistence type="predicted"/>
<dbReference type="AlphaFoldDB" id="A0A150XBD3"/>
<organism evidence="2 3">
    <name type="scientific">Roseivirga spongicola</name>
    <dbReference type="NCBI Taxonomy" id="333140"/>
    <lineage>
        <taxon>Bacteria</taxon>
        <taxon>Pseudomonadati</taxon>
        <taxon>Bacteroidota</taxon>
        <taxon>Cytophagia</taxon>
        <taxon>Cytophagales</taxon>
        <taxon>Roseivirgaceae</taxon>
        <taxon>Roseivirga</taxon>
    </lineage>
</organism>
<evidence type="ECO:0000256" key="1">
    <source>
        <dbReference type="SAM" id="MobiDB-lite"/>
    </source>
</evidence>
<dbReference type="STRING" id="333140.AWW68_09140"/>
<dbReference type="EMBL" id="LRPC01000012">
    <property type="protein sequence ID" value="KYG75982.1"/>
    <property type="molecule type" value="Genomic_DNA"/>
</dbReference>
<dbReference type="RefSeq" id="WP_068220239.1">
    <property type="nucleotide sequence ID" value="NZ_LRPC01000012.1"/>
</dbReference>
<protein>
    <recommendedName>
        <fullName evidence="4">DNA-binding protein</fullName>
    </recommendedName>
</protein>
<accession>A0A150XBD3</accession>
<dbReference type="OrthoDB" id="1524821at2"/>
<dbReference type="Proteomes" id="UP000075606">
    <property type="component" value="Unassembled WGS sequence"/>
</dbReference>
<evidence type="ECO:0000313" key="3">
    <source>
        <dbReference type="Proteomes" id="UP000075606"/>
    </source>
</evidence>
<evidence type="ECO:0000313" key="2">
    <source>
        <dbReference type="EMBL" id="KYG75982.1"/>
    </source>
</evidence>
<comment type="caution">
    <text evidence="2">The sequence shown here is derived from an EMBL/GenBank/DDBJ whole genome shotgun (WGS) entry which is preliminary data.</text>
</comment>
<reference evidence="2 3" key="1">
    <citation type="submission" date="2016-01" db="EMBL/GenBank/DDBJ databases">
        <title>Genome sequencing of Roseivirga spongicola UST030701-084.</title>
        <authorList>
            <person name="Selvaratnam C."/>
            <person name="Thevarajoo S."/>
            <person name="Goh K.M."/>
            <person name="Ee R."/>
            <person name="Chan K.-G."/>
            <person name="Chong C.S."/>
        </authorList>
    </citation>
    <scope>NUCLEOTIDE SEQUENCE [LARGE SCALE GENOMIC DNA]</scope>
    <source>
        <strain evidence="2 3">UST030701-084</strain>
    </source>
</reference>
<dbReference type="InterPro" id="IPR003772">
    <property type="entry name" value="YceD"/>
</dbReference>
<feature type="region of interest" description="Disordered" evidence="1">
    <location>
        <begin position="135"/>
        <end position="167"/>
    </location>
</feature>
<dbReference type="Pfam" id="PF02620">
    <property type="entry name" value="YceD"/>
    <property type="match status" value="1"/>
</dbReference>
<feature type="compositionally biased region" description="Acidic residues" evidence="1">
    <location>
        <begin position="137"/>
        <end position="146"/>
    </location>
</feature>
<feature type="compositionally biased region" description="Acidic residues" evidence="1">
    <location>
        <begin position="154"/>
        <end position="166"/>
    </location>
</feature>
<evidence type="ECO:0008006" key="4">
    <source>
        <dbReference type="Google" id="ProtNLM"/>
    </source>
</evidence>
<keyword evidence="3" id="KW-1185">Reference proteome</keyword>
<name>A0A150XBD3_9BACT</name>
<gene>
    <name evidence="2" type="ORF">AWW68_09140</name>
</gene>